<dbReference type="EMBL" id="AP022574">
    <property type="protein sequence ID" value="BBX70333.1"/>
    <property type="molecule type" value="Genomic_DNA"/>
</dbReference>
<evidence type="ECO:0000256" key="2">
    <source>
        <dbReference type="SAM" id="Phobius"/>
    </source>
</evidence>
<feature type="transmembrane region" description="Helical" evidence="2">
    <location>
        <begin position="98"/>
        <end position="120"/>
    </location>
</feature>
<dbReference type="KEGG" id="mpsc:MPSYJ_37940"/>
<keyword evidence="2" id="KW-1133">Transmembrane helix</keyword>
<dbReference type="InterPro" id="IPR046862">
    <property type="entry name" value="Rhomboid_2"/>
</dbReference>
<keyword evidence="2" id="KW-0812">Transmembrane</keyword>
<evidence type="ECO:0000313" key="3">
    <source>
        <dbReference type="EMBL" id="BBX70333.1"/>
    </source>
</evidence>
<sequence>MDPVLSGLLVIVRRARVTVSYAVIVATVTAVMVRMDPTMHDSLIRHASTNLHNLSRGRVGTLVGSAFVVDAGSIYLWLPGLVCLLLAAELTCGGWRLVLTFVTGHVGATLLVAAGLATAVEFDWLSASIARAPDVGMSYGAMAVVGALTAALPPRWRPAWLGFWFAAAAVVIAGGAGFTDVGHVVALTLGVLVSTRFGVQSRWSVPRAVLLALGASFGFLVLADGMVSMIYGLAWGALGALTAAGFDRLLTAAPQMNASADAVIQSERHDSGGSSSSSPGTSHS</sequence>
<feature type="transmembrane region" description="Helical" evidence="2">
    <location>
        <begin position="164"/>
        <end position="193"/>
    </location>
</feature>
<protein>
    <recommendedName>
        <fullName evidence="5">Transmembrane protein</fullName>
    </recommendedName>
</protein>
<feature type="transmembrane region" description="Helical" evidence="2">
    <location>
        <begin position="132"/>
        <end position="152"/>
    </location>
</feature>
<dbReference type="Pfam" id="PF20401">
    <property type="entry name" value="Rhomboid_2"/>
    <property type="match status" value="1"/>
</dbReference>
<name>A0A7I7MFL4_9MYCO</name>
<accession>A0A7I7MFL4</accession>
<feature type="region of interest" description="Disordered" evidence="1">
    <location>
        <begin position="264"/>
        <end position="284"/>
    </location>
</feature>
<evidence type="ECO:0008006" key="5">
    <source>
        <dbReference type="Google" id="ProtNLM"/>
    </source>
</evidence>
<evidence type="ECO:0000256" key="1">
    <source>
        <dbReference type="SAM" id="MobiDB-lite"/>
    </source>
</evidence>
<organism evidence="3 4">
    <name type="scientific">Mycolicibacterium psychrotolerans</name>
    <dbReference type="NCBI Taxonomy" id="216929"/>
    <lineage>
        <taxon>Bacteria</taxon>
        <taxon>Bacillati</taxon>
        <taxon>Actinomycetota</taxon>
        <taxon>Actinomycetes</taxon>
        <taxon>Mycobacteriales</taxon>
        <taxon>Mycobacteriaceae</taxon>
        <taxon>Mycolicibacterium</taxon>
    </lineage>
</organism>
<feature type="transmembrane region" description="Helical" evidence="2">
    <location>
        <begin position="229"/>
        <end position="246"/>
    </location>
</feature>
<feature type="transmembrane region" description="Helical" evidence="2">
    <location>
        <begin position="59"/>
        <end position="78"/>
    </location>
</feature>
<feature type="transmembrane region" description="Helical" evidence="2">
    <location>
        <begin position="15"/>
        <end position="35"/>
    </location>
</feature>
<gene>
    <name evidence="3" type="ORF">MPSYJ_37940</name>
</gene>
<proteinExistence type="predicted"/>
<feature type="compositionally biased region" description="Low complexity" evidence="1">
    <location>
        <begin position="272"/>
        <end position="284"/>
    </location>
</feature>
<keyword evidence="4" id="KW-1185">Reference proteome</keyword>
<reference evidence="3 4" key="1">
    <citation type="journal article" date="2019" name="Emerg. Microbes Infect.">
        <title>Comprehensive subspecies identification of 175 nontuberculous mycobacteria species based on 7547 genomic profiles.</title>
        <authorList>
            <person name="Matsumoto Y."/>
            <person name="Kinjo T."/>
            <person name="Motooka D."/>
            <person name="Nabeya D."/>
            <person name="Jung N."/>
            <person name="Uechi K."/>
            <person name="Horii T."/>
            <person name="Iida T."/>
            <person name="Fujita J."/>
            <person name="Nakamura S."/>
        </authorList>
    </citation>
    <scope>NUCLEOTIDE SEQUENCE [LARGE SCALE GENOMIC DNA]</scope>
    <source>
        <strain evidence="3 4">JCM 13323</strain>
    </source>
</reference>
<keyword evidence="2" id="KW-0472">Membrane</keyword>
<dbReference type="Proteomes" id="UP000466514">
    <property type="component" value="Chromosome"/>
</dbReference>
<dbReference type="AlphaFoldDB" id="A0A7I7MFL4"/>
<evidence type="ECO:0000313" key="4">
    <source>
        <dbReference type="Proteomes" id="UP000466514"/>
    </source>
</evidence>
<feature type="transmembrane region" description="Helical" evidence="2">
    <location>
        <begin position="205"/>
        <end position="223"/>
    </location>
</feature>